<comment type="caution">
    <text evidence="1">The sequence shown here is derived from an EMBL/GenBank/DDBJ whole genome shotgun (WGS) entry which is preliminary data.</text>
</comment>
<keyword evidence="2" id="KW-1185">Reference proteome</keyword>
<gene>
    <name evidence="1" type="ORF">F0L46_23210</name>
</gene>
<reference evidence="1 2" key="2">
    <citation type="submission" date="2019-09" db="EMBL/GenBank/DDBJ databases">
        <authorList>
            <person name="Jin C."/>
        </authorList>
    </citation>
    <scope>NUCLEOTIDE SEQUENCE [LARGE SCALE GENOMIC DNA]</scope>
    <source>
        <strain evidence="1 2">BN140002</strain>
    </source>
</reference>
<dbReference type="AlphaFoldDB" id="A0A5B2V7A9"/>
<dbReference type="Proteomes" id="UP000323142">
    <property type="component" value="Unassembled WGS sequence"/>
</dbReference>
<dbReference type="EMBL" id="VUOA01000045">
    <property type="protein sequence ID" value="KAA2234676.1"/>
    <property type="molecule type" value="Genomic_DNA"/>
</dbReference>
<evidence type="ECO:0000313" key="2">
    <source>
        <dbReference type="Proteomes" id="UP000323142"/>
    </source>
</evidence>
<reference evidence="1 2" key="1">
    <citation type="submission" date="2019-09" db="EMBL/GenBank/DDBJ databases">
        <title>Salinarimonas rosea gen. nov., sp. nov., a new member of the a-2 subgroup of the Proteobacteria.</title>
        <authorList>
            <person name="Liu J."/>
        </authorList>
    </citation>
    <scope>NUCLEOTIDE SEQUENCE [LARGE SCALE GENOMIC DNA]</scope>
    <source>
        <strain evidence="1 2">BN140002</strain>
    </source>
</reference>
<organism evidence="1 2">
    <name type="scientific">Salinarimonas soli</name>
    <dbReference type="NCBI Taxonomy" id="1638099"/>
    <lineage>
        <taxon>Bacteria</taxon>
        <taxon>Pseudomonadati</taxon>
        <taxon>Pseudomonadota</taxon>
        <taxon>Alphaproteobacteria</taxon>
        <taxon>Hyphomicrobiales</taxon>
        <taxon>Salinarimonadaceae</taxon>
        <taxon>Salinarimonas</taxon>
    </lineage>
</organism>
<name>A0A5B2V7A9_9HYPH</name>
<evidence type="ECO:0000313" key="1">
    <source>
        <dbReference type="EMBL" id="KAA2234676.1"/>
    </source>
</evidence>
<accession>A0A5B2V7A9</accession>
<sequence length="63" mass="7142">MFRKSGSARSVMFVVTYDDGRTAYMWLDDHGKGDDHRVGTIARERQQQGVLPDGTICGIKRVR</sequence>
<proteinExistence type="predicted"/>
<dbReference type="OrthoDB" id="8020434at2"/>
<dbReference type="RefSeq" id="WP_149821995.1">
    <property type="nucleotide sequence ID" value="NZ_VUOA01000045.1"/>
</dbReference>
<protein>
    <submittedName>
        <fullName evidence="1">Uncharacterized protein</fullName>
    </submittedName>
</protein>